<gene>
    <name evidence="2" type="ORF">LQ327_10970</name>
</gene>
<evidence type="ECO:0000256" key="1">
    <source>
        <dbReference type="SAM" id="MobiDB-lite"/>
    </source>
</evidence>
<name>A0ABS8P6N0_9PSEU</name>
<evidence type="ECO:0000313" key="2">
    <source>
        <dbReference type="EMBL" id="MCD2193896.1"/>
    </source>
</evidence>
<proteinExistence type="predicted"/>
<accession>A0ABS8P6N0</accession>
<sequence length="97" mass="10492">MSTPFPGALTDAPSWDAERVPSRGPTEAVASLMRPGSSPRAADVPTEDREHAATVVAHLLHRECAEWSWTSHQPEAHRADARRIVGALCREGWSPAA</sequence>
<organism evidence="2 3">
    <name type="scientific">Actinomycetospora endophytica</name>
    <dbReference type="NCBI Taxonomy" id="2291215"/>
    <lineage>
        <taxon>Bacteria</taxon>
        <taxon>Bacillati</taxon>
        <taxon>Actinomycetota</taxon>
        <taxon>Actinomycetes</taxon>
        <taxon>Pseudonocardiales</taxon>
        <taxon>Pseudonocardiaceae</taxon>
        <taxon>Actinomycetospora</taxon>
    </lineage>
</organism>
<keyword evidence="3" id="KW-1185">Reference proteome</keyword>
<feature type="region of interest" description="Disordered" evidence="1">
    <location>
        <begin position="1"/>
        <end position="49"/>
    </location>
</feature>
<evidence type="ECO:0000313" key="3">
    <source>
        <dbReference type="Proteomes" id="UP001199469"/>
    </source>
</evidence>
<dbReference type="EMBL" id="JAJNDB010000002">
    <property type="protein sequence ID" value="MCD2193896.1"/>
    <property type="molecule type" value="Genomic_DNA"/>
</dbReference>
<comment type="caution">
    <text evidence="2">The sequence shown here is derived from an EMBL/GenBank/DDBJ whole genome shotgun (WGS) entry which is preliminary data.</text>
</comment>
<dbReference type="Proteomes" id="UP001199469">
    <property type="component" value="Unassembled WGS sequence"/>
</dbReference>
<dbReference type="RefSeq" id="WP_230733284.1">
    <property type="nucleotide sequence ID" value="NZ_JAJNDB010000002.1"/>
</dbReference>
<protein>
    <submittedName>
        <fullName evidence="2">Uncharacterized protein</fullName>
    </submittedName>
</protein>
<reference evidence="2 3" key="1">
    <citation type="submission" date="2021-11" db="EMBL/GenBank/DDBJ databases">
        <title>Draft genome sequence of Actinomycetospora sp. SF1 isolated from the rhizosphere soil.</title>
        <authorList>
            <person name="Duangmal K."/>
            <person name="Chantavorakit T."/>
        </authorList>
    </citation>
    <scope>NUCLEOTIDE SEQUENCE [LARGE SCALE GENOMIC DNA]</scope>
    <source>
        <strain evidence="2 3">TBRC 5722</strain>
    </source>
</reference>